<proteinExistence type="inferred from homology"/>
<keyword evidence="6" id="KW-1185">Reference proteome</keyword>
<evidence type="ECO:0000256" key="4">
    <source>
        <dbReference type="RuleBase" id="RU362057"/>
    </source>
</evidence>
<evidence type="ECO:0000256" key="1">
    <source>
        <dbReference type="ARBA" id="ARBA00009995"/>
    </source>
</evidence>
<dbReference type="GO" id="GO:0008194">
    <property type="term" value="F:UDP-glycosyltransferase activity"/>
    <property type="evidence" value="ECO:0007669"/>
    <property type="project" value="InterPro"/>
</dbReference>
<protein>
    <recommendedName>
        <fullName evidence="4">Glycosyltransferase</fullName>
        <ecNumber evidence="4">2.4.1.-</ecNumber>
    </recommendedName>
</protein>
<evidence type="ECO:0000256" key="2">
    <source>
        <dbReference type="ARBA" id="ARBA00022679"/>
    </source>
</evidence>
<evidence type="ECO:0000313" key="6">
    <source>
        <dbReference type="Proteomes" id="UP001168877"/>
    </source>
</evidence>
<evidence type="ECO:0000256" key="3">
    <source>
        <dbReference type="RuleBase" id="RU003718"/>
    </source>
</evidence>
<comment type="similarity">
    <text evidence="1 3">Belongs to the UDP-glycosyltransferase family.</text>
</comment>
<dbReference type="EMBL" id="JAUESC010000383">
    <property type="protein sequence ID" value="KAK0583877.1"/>
    <property type="molecule type" value="Genomic_DNA"/>
</dbReference>
<dbReference type="SUPFAM" id="SSF53756">
    <property type="entry name" value="UDP-Glycosyltransferase/glycogen phosphorylase"/>
    <property type="match status" value="1"/>
</dbReference>
<keyword evidence="3" id="KW-0328">Glycosyltransferase</keyword>
<keyword evidence="2 3" id="KW-0808">Transferase</keyword>
<dbReference type="PANTHER" id="PTHR48045:SF38">
    <property type="entry name" value="GLYCOSYLTRANSFERASE"/>
    <property type="match status" value="1"/>
</dbReference>
<reference evidence="5" key="2">
    <citation type="submission" date="2023-06" db="EMBL/GenBank/DDBJ databases">
        <authorList>
            <person name="Swenson N.G."/>
            <person name="Wegrzyn J.L."/>
            <person name="Mcevoy S.L."/>
        </authorList>
    </citation>
    <scope>NUCLEOTIDE SEQUENCE</scope>
    <source>
        <strain evidence="5">NS2018</strain>
        <tissue evidence="5">Leaf</tissue>
    </source>
</reference>
<reference evidence="5" key="1">
    <citation type="journal article" date="2022" name="Plant J.">
        <title>Strategies of tolerance reflected in two North American maple genomes.</title>
        <authorList>
            <person name="McEvoy S.L."/>
            <person name="Sezen U.U."/>
            <person name="Trouern-Trend A."/>
            <person name="McMahon S.M."/>
            <person name="Schaberg P.G."/>
            <person name="Yang J."/>
            <person name="Wegrzyn J.L."/>
            <person name="Swenson N.G."/>
        </authorList>
    </citation>
    <scope>NUCLEOTIDE SEQUENCE</scope>
    <source>
        <strain evidence="5">NS2018</strain>
    </source>
</reference>
<evidence type="ECO:0000313" key="5">
    <source>
        <dbReference type="EMBL" id="KAK0583877.1"/>
    </source>
</evidence>
<dbReference type="PROSITE" id="PS00375">
    <property type="entry name" value="UDPGT"/>
    <property type="match status" value="1"/>
</dbReference>
<comment type="caution">
    <text evidence="5">The sequence shown here is derived from an EMBL/GenBank/DDBJ whole genome shotgun (WGS) entry which is preliminary data.</text>
</comment>
<dbReference type="AlphaFoldDB" id="A0AA39S427"/>
<dbReference type="Proteomes" id="UP001168877">
    <property type="component" value="Unassembled WGS sequence"/>
</dbReference>
<dbReference type="InterPro" id="IPR002213">
    <property type="entry name" value="UDP_glucos_trans"/>
</dbReference>
<dbReference type="InterPro" id="IPR035595">
    <property type="entry name" value="UDP_glycos_trans_CS"/>
</dbReference>
<dbReference type="Gene3D" id="3.40.50.2000">
    <property type="entry name" value="Glycogen Phosphorylase B"/>
    <property type="match status" value="2"/>
</dbReference>
<name>A0AA39S427_ACESA</name>
<dbReference type="EC" id="2.4.1.-" evidence="4"/>
<dbReference type="Pfam" id="PF00201">
    <property type="entry name" value="UDPGT"/>
    <property type="match status" value="1"/>
</dbReference>
<gene>
    <name evidence="5" type="ORF">LWI29_004391</name>
</gene>
<sequence length="490" mass="55815">MKYYSKKKVMMKIIMVPYPALGHVTPMLKLASAFLNLGLHPVLVIPEFIYIRIQTSLDPNTQITCIPIPDGLELDCPRDFFSIEYGMENHMPLHLESIIRNLSQDGGVIACMVVDLLASWAIQVAHRFRIPVAGFWPAMLATYSLIAAIPDLLRTGYISDTGYPQHIEKSCILPNQPMLSTEDLPWLIGSPSARKSRFKFWTRTLERSTTLKWLLVNSFPEEQHYIDINIKQQYSCQLIESSLVQQPLVYPIGPLSKHAITKNPSFCEEEDTNCLEWLDDQNPNSVIYISFGSWVSPIGEAKVRNLALSLEALNLKFIWVLGFGWREGLPTGFLERVSTISKQGKVVSWAPQMEVLQHKAVGCYLTHCGWNSTMEAIESQKRLLCYPVAGDQSVNCAHIVKVWKIGVQLNGFGEKDIEQGMKKVMEDSEMKNRLMRMHTRIMGDEAKSRVMSNLTAFVDDLNNLINDDHDYYILKDVHNKLEMDMHVTHI</sequence>
<dbReference type="FunFam" id="3.40.50.2000:FF:000056">
    <property type="entry name" value="Glycosyltransferase"/>
    <property type="match status" value="1"/>
</dbReference>
<accession>A0AA39S427</accession>
<dbReference type="PANTHER" id="PTHR48045">
    <property type="entry name" value="UDP-GLYCOSYLTRANSFERASE 72B1"/>
    <property type="match status" value="1"/>
</dbReference>
<organism evidence="5 6">
    <name type="scientific">Acer saccharum</name>
    <name type="common">Sugar maple</name>
    <dbReference type="NCBI Taxonomy" id="4024"/>
    <lineage>
        <taxon>Eukaryota</taxon>
        <taxon>Viridiplantae</taxon>
        <taxon>Streptophyta</taxon>
        <taxon>Embryophyta</taxon>
        <taxon>Tracheophyta</taxon>
        <taxon>Spermatophyta</taxon>
        <taxon>Magnoliopsida</taxon>
        <taxon>eudicotyledons</taxon>
        <taxon>Gunneridae</taxon>
        <taxon>Pentapetalae</taxon>
        <taxon>rosids</taxon>
        <taxon>malvids</taxon>
        <taxon>Sapindales</taxon>
        <taxon>Sapindaceae</taxon>
        <taxon>Hippocastanoideae</taxon>
        <taxon>Acereae</taxon>
        <taxon>Acer</taxon>
    </lineage>
</organism>
<dbReference type="CDD" id="cd03784">
    <property type="entry name" value="GT1_Gtf-like"/>
    <property type="match status" value="1"/>
</dbReference>